<keyword evidence="5" id="KW-1185">Reference proteome</keyword>
<feature type="region of interest" description="Disordered" evidence="1">
    <location>
        <begin position="144"/>
        <end position="201"/>
    </location>
</feature>
<dbReference type="AlphaFoldDB" id="A0A4S4MUD6"/>
<feature type="chain" id="PRO_5020827452" evidence="3">
    <location>
        <begin position="24"/>
        <end position="597"/>
    </location>
</feature>
<dbReference type="Proteomes" id="UP000308730">
    <property type="component" value="Unassembled WGS sequence"/>
</dbReference>
<feature type="compositionally biased region" description="Basic residues" evidence="1">
    <location>
        <begin position="182"/>
        <end position="193"/>
    </location>
</feature>
<feature type="region of interest" description="Disordered" evidence="1">
    <location>
        <begin position="226"/>
        <end position="245"/>
    </location>
</feature>
<evidence type="ECO:0000256" key="2">
    <source>
        <dbReference type="SAM" id="Phobius"/>
    </source>
</evidence>
<sequence>MAHYFEFLVVTLLVTLVSPCAYAVPLSETPEEAPPPVFALWLCLPFLVLATVKLVYIKFRRAQSIHACGDPGAVPIATSTKFPSIPSIRGLGFKLPDTPQSSIGGMKDITGYLVGFLGSPEWETRIRRRVDRVVRRSQTVASTVTSPRISLVEHTSSVSGDTRTSKGTQNVSQTNTTSSRRQSSRRSGSHRSRSASVSFLEMQTPKVPIPDIHNCGVVHPMSPACTDTLPLQNTRKDSLNSGEETRWRRRRLSLSYFSPTVVHIDSPPAVAAPEPPKRSLDKSIKSNSDESHGRSYSKTPSFQDASTSSNVSSDSVTSLPEGEITMDLSVSQAPASPNPEASVLSYPRSVSESLDDLSYIISPDAGRSVDWSVEEIMKVPRRNSSQRRPLGNSVPPVSDGASSSMTPPMMPVPVIHLVSSPDPSVLDRSGSDKSMGSYHSRGSVAMLQVDPASLAPSARSSVSSAGKDWILADLLKDGKLDVDAVSGVLGLDLGFLDDPTPNSDSIFGNTSHLSETGSPAKEGMGWGRAAQDGSTSFDMQIRKPGGPLFVIPEETEEFNDVGSSRRGSKYSMVSGSASARYSRGYGNQSVHTSWIAS</sequence>
<feature type="compositionally biased region" description="Low complexity" evidence="1">
    <location>
        <begin position="306"/>
        <end position="318"/>
    </location>
</feature>
<gene>
    <name evidence="4" type="ORF">EUX98_g5029</name>
</gene>
<keyword evidence="2" id="KW-1133">Transmembrane helix</keyword>
<feature type="signal peptide" evidence="3">
    <location>
        <begin position="1"/>
        <end position="23"/>
    </location>
</feature>
<evidence type="ECO:0000256" key="3">
    <source>
        <dbReference type="SAM" id="SignalP"/>
    </source>
</evidence>
<feature type="region of interest" description="Disordered" evidence="1">
    <location>
        <begin position="265"/>
        <end position="318"/>
    </location>
</feature>
<keyword evidence="2" id="KW-0812">Transmembrane</keyword>
<proteinExistence type="predicted"/>
<organism evidence="4 5">
    <name type="scientific">Antrodiella citrinella</name>
    <dbReference type="NCBI Taxonomy" id="2447956"/>
    <lineage>
        <taxon>Eukaryota</taxon>
        <taxon>Fungi</taxon>
        <taxon>Dikarya</taxon>
        <taxon>Basidiomycota</taxon>
        <taxon>Agaricomycotina</taxon>
        <taxon>Agaricomycetes</taxon>
        <taxon>Polyporales</taxon>
        <taxon>Steccherinaceae</taxon>
        <taxon>Antrodiella</taxon>
    </lineage>
</organism>
<evidence type="ECO:0000256" key="1">
    <source>
        <dbReference type="SAM" id="MobiDB-lite"/>
    </source>
</evidence>
<feature type="transmembrane region" description="Helical" evidence="2">
    <location>
        <begin position="39"/>
        <end position="56"/>
    </location>
</feature>
<keyword evidence="3" id="KW-0732">Signal</keyword>
<evidence type="ECO:0000313" key="4">
    <source>
        <dbReference type="EMBL" id="THH29167.1"/>
    </source>
</evidence>
<dbReference type="EMBL" id="SGPM01000137">
    <property type="protein sequence ID" value="THH29167.1"/>
    <property type="molecule type" value="Genomic_DNA"/>
</dbReference>
<protein>
    <submittedName>
        <fullName evidence="4">Uncharacterized protein</fullName>
    </submittedName>
</protein>
<feature type="compositionally biased region" description="Polar residues" evidence="1">
    <location>
        <begin position="294"/>
        <end position="305"/>
    </location>
</feature>
<accession>A0A4S4MUD6</accession>
<feature type="region of interest" description="Disordered" evidence="1">
    <location>
        <begin position="380"/>
        <end position="407"/>
    </location>
</feature>
<comment type="caution">
    <text evidence="4">The sequence shown here is derived from an EMBL/GenBank/DDBJ whole genome shotgun (WGS) entry which is preliminary data.</text>
</comment>
<dbReference type="OrthoDB" id="2753667at2759"/>
<feature type="compositionally biased region" description="Polar residues" evidence="1">
    <location>
        <begin position="144"/>
        <end position="177"/>
    </location>
</feature>
<evidence type="ECO:0000313" key="5">
    <source>
        <dbReference type="Proteomes" id="UP000308730"/>
    </source>
</evidence>
<feature type="compositionally biased region" description="Basic and acidic residues" evidence="1">
    <location>
        <begin position="275"/>
        <end position="293"/>
    </location>
</feature>
<keyword evidence="2" id="KW-0472">Membrane</keyword>
<name>A0A4S4MUD6_9APHY</name>
<reference evidence="4 5" key="1">
    <citation type="submission" date="2019-02" db="EMBL/GenBank/DDBJ databases">
        <title>Genome sequencing of the rare red list fungi Antrodiella citrinella (Flaviporus citrinellus).</title>
        <authorList>
            <person name="Buettner E."/>
            <person name="Kellner H."/>
        </authorList>
    </citation>
    <scope>NUCLEOTIDE SEQUENCE [LARGE SCALE GENOMIC DNA]</scope>
    <source>
        <strain evidence="4 5">DSM 108506</strain>
    </source>
</reference>
<feature type="compositionally biased region" description="Basic and acidic residues" evidence="1">
    <location>
        <begin position="234"/>
        <end position="245"/>
    </location>
</feature>